<evidence type="ECO:0000313" key="1">
    <source>
        <dbReference type="EMBL" id="MBB6096310.1"/>
    </source>
</evidence>
<proteinExistence type="predicted"/>
<dbReference type="Proteomes" id="UP000588068">
    <property type="component" value="Unassembled WGS sequence"/>
</dbReference>
<dbReference type="EMBL" id="JACHHZ010000007">
    <property type="protein sequence ID" value="MBB6096310.1"/>
    <property type="molecule type" value="Genomic_DNA"/>
</dbReference>
<comment type="caution">
    <text evidence="1">The sequence shown here is derived from an EMBL/GenBank/DDBJ whole genome shotgun (WGS) entry which is preliminary data.</text>
</comment>
<dbReference type="AlphaFoldDB" id="A0A841HVT5"/>
<organism evidence="1 2">
    <name type="scientific">Povalibacter uvarum</name>
    <dbReference type="NCBI Taxonomy" id="732238"/>
    <lineage>
        <taxon>Bacteria</taxon>
        <taxon>Pseudomonadati</taxon>
        <taxon>Pseudomonadota</taxon>
        <taxon>Gammaproteobacteria</taxon>
        <taxon>Steroidobacterales</taxon>
        <taxon>Steroidobacteraceae</taxon>
        <taxon>Povalibacter</taxon>
    </lineage>
</organism>
<evidence type="ECO:0000313" key="2">
    <source>
        <dbReference type="Proteomes" id="UP000588068"/>
    </source>
</evidence>
<dbReference type="RefSeq" id="WP_184335697.1">
    <property type="nucleotide sequence ID" value="NZ_JACHHZ010000007.1"/>
</dbReference>
<accession>A0A841HVT5</accession>
<reference evidence="1 2" key="1">
    <citation type="submission" date="2020-08" db="EMBL/GenBank/DDBJ databases">
        <title>Genomic Encyclopedia of Type Strains, Phase IV (KMG-IV): sequencing the most valuable type-strain genomes for metagenomic binning, comparative biology and taxonomic classification.</title>
        <authorList>
            <person name="Goeker M."/>
        </authorList>
    </citation>
    <scope>NUCLEOTIDE SEQUENCE [LARGE SCALE GENOMIC DNA]</scope>
    <source>
        <strain evidence="1 2">DSM 26723</strain>
    </source>
</reference>
<name>A0A841HVT5_9GAMM</name>
<sequence length="125" mass="13782">MPDRSESIAKHAALRFVVVSDIPADHKRVLISVLTQALRDDDAAELRVKSDAQARPPWAPEDVVQLQSLLEQKVARSWQHADEILMGVAAQLHREPRDVRSKATQLGLGRAVDYAVAKAEIVASD</sequence>
<gene>
    <name evidence="1" type="ORF">HNQ60_005232</name>
</gene>
<protein>
    <submittedName>
        <fullName evidence="1">Uncharacterized protein</fullName>
    </submittedName>
</protein>
<keyword evidence="2" id="KW-1185">Reference proteome</keyword>